<dbReference type="OrthoDB" id="9809970at2"/>
<dbReference type="PIRSF" id="PIRSF000151">
    <property type="entry name" value="GPR"/>
    <property type="match status" value="1"/>
</dbReference>
<keyword evidence="2 7" id="KW-0028">Amino-acid biosynthesis</keyword>
<keyword evidence="10" id="KW-1185">Reference proteome</keyword>
<name>A0A6N8CTR8_9BACI</name>
<dbReference type="InterPro" id="IPR016162">
    <property type="entry name" value="Ald_DH_N"/>
</dbReference>
<comment type="caution">
    <text evidence="9">The sequence shown here is derived from an EMBL/GenBank/DDBJ whole genome shotgun (WGS) entry which is preliminary data.</text>
</comment>
<dbReference type="RefSeq" id="WP_155220891.1">
    <property type="nucleotide sequence ID" value="NZ_WNHB01000026.1"/>
</dbReference>
<dbReference type="GO" id="GO:0004350">
    <property type="term" value="F:glutamate-5-semialdehyde dehydrogenase activity"/>
    <property type="evidence" value="ECO:0007669"/>
    <property type="project" value="UniProtKB-UniRule"/>
</dbReference>
<dbReference type="InterPro" id="IPR015590">
    <property type="entry name" value="Aldehyde_DH_dom"/>
</dbReference>
<keyword evidence="7" id="KW-0963">Cytoplasm</keyword>
<comment type="subcellular location">
    <subcellularLocation>
        <location evidence="7">Cytoplasm</location>
    </subcellularLocation>
</comment>
<evidence type="ECO:0000256" key="7">
    <source>
        <dbReference type="HAMAP-Rule" id="MF_00412"/>
    </source>
</evidence>
<evidence type="ECO:0000259" key="8">
    <source>
        <dbReference type="Pfam" id="PF00171"/>
    </source>
</evidence>
<comment type="pathway">
    <text evidence="1 7">Amino-acid biosynthesis; L-proline biosynthesis; L-glutamate 5-semialdehyde from L-glutamate: step 2/2.</text>
</comment>
<dbReference type="InterPro" id="IPR016163">
    <property type="entry name" value="Ald_DH_C"/>
</dbReference>
<gene>
    <name evidence="7" type="primary">proA</name>
    <name evidence="9" type="ORF">GMB86_13835</name>
</gene>
<keyword evidence="3 7" id="KW-0641">Proline biosynthesis</keyword>
<dbReference type="FunFam" id="3.40.309.10:FF:000006">
    <property type="entry name" value="Gamma-glutamyl phosphate reductase"/>
    <property type="match status" value="1"/>
</dbReference>
<dbReference type="InterPro" id="IPR020593">
    <property type="entry name" value="G-glutamylP_reductase_CS"/>
</dbReference>
<dbReference type="UniPathway" id="UPA00098">
    <property type="reaction ID" value="UER00360"/>
</dbReference>
<dbReference type="GO" id="GO:0005737">
    <property type="term" value="C:cytoplasm"/>
    <property type="evidence" value="ECO:0007669"/>
    <property type="project" value="UniProtKB-SubCell"/>
</dbReference>
<keyword evidence="5 7" id="KW-0560">Oxidoreductase</keyword>
<dbReference type="PANTHER" id="PTHR11063">
    <property type="entry name" value="GLUTAMATE SEMIALDEHYDE DEHYDROGENASE"/>
    <property type="match status" value="1"/>
</dbReference>
<organism evidence="9 10">
    <name type="scientific">Terrilactibacillus tamarindi</name>
    <dbReference type="NCBI Taxonomy" id="2599694"/>
    <lineage>
        <taxon>Bacteria</taxon>
        <taxon>Bacillati</taxon>
        <taxon>Bacillota</taxon>
        <taxon>Bacilli</taxon>
        <taxon>Bacillales</taxon>
        <taxon>Bacillaceae</taxon>
        <taxon>Terrilactibacillus</taxon>
    </lineage>
</organism>
<dbReference type="Proteomes" id="UP000440978">
    <property type="component" value="Unassembled WGS sequence"/>
</dbReference>
<dbReference type="AlphaFoldDB" id="A0A6N8CTR8"/>
<sequence>MSDLLQKAALVKSAASQMTKLSTEEKNAALLQIAESLQHSIPEIINANLKDLQLAEENGSNHSYLDRLRLTEERIIDISNALRKLVTLPDPIGDVLDEWSHPNHMQIRKVRVPLGVVGMVYEARPNVTVDATGLCLKTGNAVYLRGSSSALNTNKCLVEIIQNALEKTAIPSTAVQLLEDVSRETATQFFQLKKYLDVLIPRGSASLIQAVLNQASVPVIETGAGNCHLYIDNSASFDMAVSISLNAKVQRPSVCNSVETIIIHRSWFDSFGEGLLKKLTDANVECRLDQTVAGLYPDFPVATEEDWETEYNDYIVAIKIVEHLDEAIEHINRYSTKHSEAIVSETQEHVDRFFQEVDASTLYHNASTRFTDGEEFGFGAEIGISTQKLHARGPMGLPVLTTIKYLVNGQGQIR</sequence>
<dbReference type="Gene3D" id="3.40.605.10">
    <property type="entry name" value="Aldehyde Dehydrogenase, Chain A, domain 1"/>
    <property type="match status" value="1"/>
</dbReference>
<dbReference type="PROSITE" id="PS01223">
    <property type="entry name" value="PROA"/>
    <property type="match status" value="1"/>
</dbReference>
<evidence type="ECO:0000256" key="1">
    <source>
        <dbReference type="ARBA" id="ARBA00004985"/>
    </source>
</evidence>
<comment type="similarity">
    <text evidence="7">Belongs to the gamma-glutamyl phosphate reductase family.</text>
</comment>
<comment type="catalytic activity">
    <reaction evidence="6 7">
        <text>L-glutamate 5-semialdehyde + phosphate + NADP(+) = L-glutamyl 5-phosphate + NADPH + H(+)</text>
        <dbReference type="Rhea" id="RHEA:19541"/>
        <dbReference type="ChEBI" id="CHEBI:15378"/>
        <dbReference type="ChEBI" id="CHEBI:43474"/>
        <dbReference type="ChEBI" id="CHEBI:57783"/>
        <dbReference type="ChEBI" id="CHEBI:58066"/>
        <dbReference type="ChEBI" id="CHEBI:58274"/>
        <dbReference type="ChEBI" id="CHEBI:58349"/>
        <dbReference type="EC" id="1.2.1.41"/>
    </reaction>
</comment>
<dbReference type="InterPro" id="IPR000965">
    <property type="entry name" value="GPR_dom"/>
</dbReference>
<reference evidence="9 10" key="1">
    <citation type="submission" date="2019-11" db="EMBL/GenBank/DDBJ databases">
        <title>Terrilactibacillus tamarindus sp. nov. BCM23-1 isolated from bark of Tamarindus indica.</title>
        <authorList>
            <person name="Kingkaew E."/>
            <person name="Tanasupawat S."/>
        </authorList>
    </citation>
    <scope>NUCLEOTIDE SEQUENCE [LARGE SCALE GENOMIC DNA]</scope>
    <source>
        <strain evidence="9 10">BCM23-1</strain>
    </source>
</reference>
<feature type="domain" description="Aldehyde dehydrogenase" evidence="8">
    <location>
        <begin position="12"/>
        <end position="291"/>
    </location>
</feature>
<dbReference type="PANTHER" id="PTHR11063:SF8">
    <property type="entry name" value="DELTA-1-PYRROLINE-5-CARBOXYLATE SYNTHASE"/>
    <property type="match status" value="1"/>
</dbReference>
<dbReference type="EMBL" id="WNHB01000026">
    <property type="protein sequence ID" value="MTT33088.1"/>
    <property type="molecule type" value="Genomic_DNA"/>
</dbReference>
<comment type="function">
    <text evidence="7">Catalyzes the NADPH-dependent reduction of L-glutamate 5-phosphate into L-glutamate 5-semialdehyde and phosphate. The product spontaneously undergoes cyclization to form 1-pyrroline-5-carboxylate.</text>
</comment>
<dbReference type="NCBIfam" id="NF001221">
    <property type="entry name" value="PRK00197.1"/>
    <property type="match status" value="1"/>
</dbReference>
<proteinExistence type="inferred from homology"/>
<dbReference type="EC" id="1.2.1.41" evidence="7"/>
<dbReference type="CDD" id="cd07079">
    <property type="entry name" value="ALDH_F18-19_ProA-GPR"/>
    <property type="match status" value="1"/>
</dbReference>
<keyword evidence="4 7" id="KW-0521">NADP</keyword>
<evidence type="ECO:0000256" key="5">
    <source>
        <dbReference type="ARBA" id="ARBA00023002"/>
    </source>
</evidence>
<evidence type="ECO:0000256" key="4">
    <source>
        <dbReference type="ARBA" id="ARBA00022857"/>
    </source>
</evidence>
<dbReference type="HAMAP" id="MF_00412">
    <property type="entry name" value="ProA"/>
    <property type="match status" value="1"/>
</dbReference>
<dbReference type="SUPFAM" id="SSF53720">
    <property type="entry name" value="ALDH-like"/>
    <property type="match status" value="1"/>
</dbReference>
<dbReference type="GO" id="GO:0055129">
    <property type="term" value="P:L-proline biosynthetic process"/>
    <property type="evidence" value="ECO:0007669"/>
    <property type="project" value="UniProtKB-UniRule"/>
</dbReference>
<dbReference type="InterPro" id="IPR016161">
    <property type="entry name" value="Ald_DH/histidinol_DH"/>
</dbReference>
<evidence type="ECO:0000256" key="6">
    <source>
        <dbReference type="ARBA" id="ARBA00049024"/>
    </source>
</evidence>
<accession>A0A6N8CTR8</accession>
<evidence type="ECO:0000256" key="2">
    <source>
        <dbReference type="ARBA" id="ARBA00022605"/>
    </source>
</evidence>
<evidence type="ECO:0000313" key="10">
    <source>
        <dbReference type="Proteomes" id="UP000440978"/>
    </source>
</evidence>
<dbReference type="NCBIfam" id="TIGR00407">
    <property type="entry name" value="proA"/>
    <property type="match status" value="1"/>
</dbReference>
<dbReference type="Gene3D" id="3.40.309.10">
    <property type="entry name" value="Aldehyde Dehydrogenase, Chain A, domain 2"/>
    <property type="match status" value="1"/>
</dbReference>
<dbReference type="GO" id="GO:0050661">
    <property type="term" value="F:NADP binding"/>
    <property type="evidence" value="ECO:0007669"/>
    <property type="project" value="InterPro"/>
</dbReference>
<evidence type="ECO:0000313" key="9">
    <source>
        <dbReference type="EMBL" id="MTT33088.1"/>
    </source>
</evidence>
<evidence type="ECO:0000256" key="3">
    <source>
        <dbReference type="ARBA" id="ARBA00022650"/>
    </source>
</evidence>
<protein>
    <recommendedName>
        <fullName evidence="7">Gamma-glutamyl phosphate reductase</fullName>
        <shortName evidence="7">GPR</shortName>
        <ecNumber evidence="7">1.2.1.41</ecNumber>
    </recommendedName>
    <alternativeName>
        <fullName evidence="7">Glutamate-5-semialdehyde dehydrogenase</fullName>
    </alternativeName>
    <alternativeName>
        <fullName evidence="7">Glutamyl-gamma-semialdehyde dehydrogenase</fullName>
        <shortName evidence="7">GSA dehydrogenase</shortName>
    </alternativeName>
</protein>
<dbReference type="InterPro" id="IPR012134">
    <property type="entry name" value="Glu-5-SA_DH"/>
</dbReference>
<dbReference type="Pfam" id="PF00171">
    <property type="entry name" value="Aldedh"/>
    <property type="match status" value="1"/>
</dbReference>